<sequence length="26" mass="3223">MFHFEKIQPWAAENSDVHIEKKVFYQ</sequence>
<proteinExistence type="predicted"/>
<name>A0A0A9CNH3_ARUDO</name>
<evidence type="ECO:0000313" key="1">
    <source>
        <dbReference type="EMBL" id="JAD75998.1"/>
    </source>
</evidence>
<dbReference type="AlphaFoldDB" id="A0A0A9CNH3"/>
<reference evidence="1" key="2">
    <citation type="journal article" date="2015" name="Data Brief">
        <title>Shoot transcriptome of the giant reed, Arundo donax.</title>
        <authorList>
            <person name="Barrero R.A."/>
            <person name="Guerrero F.D."/>
            <person name="Moolhuijzen P."/>
            <person name="Goolsby J.A."/>
            <person name="Tidwell J."/>
            <person name="Bellgard S.E."/>
            <person name="Bellgard M.I."/>
        </authorList>
    </citation>
    <scope>NUCLEOTIDE SEQUENCE</scope>
    <source>
        <tissue evidence="1">Shoot tissue taken approximately 20 cm above the soil surface</tissue>
    </source>
</reference>
<accession>A0A0A9CNH3</accession>
<protein>
    <submittedName>
        <fullName evidence="1">Uncharacterized protein</fullName>
    </submittedName>
</protein>
<reference evidence="1" key="1">
    <citation type="submission" date="2014-09" db="EMBL/GenBank/DDBJ databases">
        <authorList>
            <person name="Magalhaes I.L.F."/>
            <person name="Oliveira U."/>
            <person name="Santos F.R."/>
            <person name="Vidigal T.H.D.A."/>
            <person name="Brescovit A.D."/>
            <person name="Santos A.J."/>
        </authorList>
    </citation>
    <scope>NUCLEOTIDE SEQUENCE</scope>
    <source>
        <tissue evidence="1">Shoot tissue taken approximately 20 cm above the soil surface</tissue>
    </source>
</reference>
<organism evidence="1">
    <name type="scientific">Arundo donax</name>
    <name type="common">Giant reed</name>
    <name type="synonym">Donax arundinaceus</name>
    <dbReference type="NCBI Taxonomy" id="35708"/>
    <lineage>
        <taxon>Eukaryota</taxon>
        <taxon>Viridiplantae</taxon>
        <taxon>Streptophyta</taxon>
        <taxon>Embryophyta</taxon>
        <taxon>Tracheophyta</taxon>
        <taxon>Spermatophyta</taxon>
        <taxon>Magnoliopsida</taxon>
        <taxon>Liliopsida</taxon>
        <taxon>Poales</taxon>
        <taxon>Poaceae</taxon>
        <taxon>PACMAD clade</taxon>
        <taxon>Arundinoideae</taxon>
        <taxon>Arundineae</taxon>
        <taxon>Arundo</taxon>
    </lineage>
</organism>
<dbReference type="EMBL" id="GBRH01221897">
    <property type="protein sequence ID" value="JAD75998.1"/>
    <property type="molecule type" value="Transcribed_RNA"/>
</dbReference>